<feature type="region of interest" description="Disordered" evidence="1">
    <location>
        <begin position="640"/>
        <end position="668"/>
    </location>
</feature>
<evidence type="ECO:0000256" key="1">
    <source>
        <dbReference type="SAM" id="MobiDB-lite"/>
    </source>
</evidence>
<accession>A0A5C7J644</accession>
<evidence type="ECO:0000313" key="2">
    <source>
        <dbReference type="EMBL" id="TXG76909.1"/>
    </source>
</evidence>
<proteinExistence type="predicted"/>
<comment type="caution">
    <text evidence="2">The sequence shown here is derived from an EMBL/GenBank/DDBJ whole genome shotgun (WGS) entry which is preliminary data.</text>
</comment>
<gene>
    <name evidence="2" type="ORF">E6Q11_03815</name>
</gene>
<name>A0A5C7J644_9BACT</name>
<sequence>MSEQKTIVYVDYQGNELPNHDGTLILIDEKTGIQYFDIDGKGFLHDGSPLSMQNGKMQFFLHDGKAIIHDGSPIKLANGQTQFFNENGYAMWPVDVERMNRLHSEQLDVFFQKMVQRINKENPLTEAETEDLRLIFLAAERPDSEESRNMAWCEDIHATGIKPISDETSHYLNTLEVIWLRVWTKYKLRHKETLAARFVLNWQKKEGCILAVLRSAESMLTDELELELKKAETAINPPITYNELLKCSLTNDGVFELDDRLHRYVKKMRKGEGTERFIGFFKEAYKSKSVALEDRIKCWQEPLYLYRCLAEIVWFNSVREKADGVYHKPAALPIIISDTINEIVKKGTWMDPETYQIMSKDGKELAVVDRDNLNHIPSIPMATLQKILSPHNAKILNSVNYLRLVTWEVVTATQQIISNKSDARAIRVLGGYPEIAKLCGAGTGGYARDQIKKILAWQASPQSYILHDRYGNEKIVAEGNMIAFERFHGGNVDSTVTIVLGTMLLPHSVFKLLRSKKLSSEATMLFPLPTYEPNLIGKPNTFASQISFQWDFLAEMRKKAKELVANGCVHMPREKLIELAKRSNLGSPFHLKVIDAWLNDGEKPAFLSLVEKDHYALAPESRQLQDFIIEGGKREMALSKAGKLSAKRRSQGRFNNLSARSKGSERPV</sequence>
<reference evidence="2 3" key="1">
    <citation type="submission" date="2018-09" db="EMBL/GenBank/DDBJ databases">
        <title>Metagenome Assembled Genomes from an Advanced Water Purification Facility.</title>
        <authorList>
            <person name="Stamps B.W."/>
            <person name="Spear J.R."/>
        </authorList>
    </citation>
    <scope>NUCLEOTIDE SEQUENCE [LARGE SCALE GENOMIC DNA]</scope>
    <source>
        <strain evidence="2">Bin_63_2</strain>
    </source>
</reference>
<dbReference type="AlphaFoldDB" id="A0A5C7J644"/>
<dbReference type="Proteomes" id="UP000321026">
    <property type="component" value="Unassembled WGS sequence"/>
</dbReference>
<dbReference type="EMBL" id="SSDS01000060">
    <property type="protein sequence ID" value="TXG76909.1"/>
    <property type="molecule type" value="Genomic_DNA"/>
</dbReference>
<organism evidence="2 3">
    <name type="scientific">Candidatus Dojkabacteria bacterium</name>
    <dbReference type="NCBI Taxonomy" id="2099670"/>
    <lineage>
        <taxon>Bacteria</taxon>
        <taxon>Candidatus Dojkabacteria</taxon>
    </lineage>
</organism>
<evidence type="ECO:0000313" key="3">
    <source>
        <dbReference type="Proteomes" id="UP000321026"/>
    </source>
</evidence>
<protein>
    <submittedName>
        <fullName evidence="2">Uncharacterized protein</fullName>
    </submittedName>
</protein>
<feature type="compositionally biased region" description="Polar residues" evidence="1">
    <location>
        <begin position="652"/>
        <end position="661"/>
    </location>
</feature>